<feature type="region of interest" description="Disordered" evidence="14">
    <location>
        <begin position="1"/>
        <end position="61"/>
    </location>
</feature>
<feature type="domain" description="Carboxysome Shell Carbonic Anhydrase C-terminal" evidence="15">
    <location>
        <begin position="465"/>
        <end position="581"/>
    </location>
</feature>
<dbReference type="GO" id="GO:0004089">
    <property type="term" value="F:carbonate dehydratase activity"/>
    <property type="evidence" value="ECO:0007669"/>
    <property type="project" value="UniProtKB-UniRule"/>
</dbReference>
<dbReference type="GO" id="GO:0046872">
    <property type="term" value="F:metal ion binding"/>
    <property type="evidence" value="ECO:0007669"/>
    <property type="project" value="UniProtKB-KW"/>
</dbReference>
<dbReference type="GO" id="GO:0031470">
    <property type="term" value="C:carboxysome"/>
    <property type="evidence" value="ECO:0007669"/>
    <property type="project" value="UniProtKB-SubCell"/>
</dbReference>
<dbReference type="GO" id="GO:0015977">
    <property type="term" value="P:carbon fixation"/>
    <property type="evidence" value="ECO:0007669"/>
    <property type="project" value="UniProtKB-UniRule"/>
</dbReference>
<evidence type="ECO:0000256" key="9">
    <source>
        <dbReference type="ARBA" id="ARBA00024021"/>
    </source>
</evidence>
<comment type="cofactor">
    <cofactor evidence="1">
        <name>Zn(2+)</name>
        <dbReference type="ChEBI" id="CHEBI:29105"/>
    </cofactor>
</comment>
<dbReference type="InterPro" id="IPR048620">
    <property type="entry name" value="CsoSCA_C"/>
</dbReference>
<evidence type="ECO:0000256" key="3">
    <source>
        <dbReference type="ARBA" id="ARBA00022723"/>
    </source>
</evidence>
<accession>Q0QKA9</accession>
<comment type="subcellular location">
    <subcellularLocation>
        <location evidence="7">Carboxysome</location>
    </subcellularLocation>
</comment>
<protein>
    <recommendedName>
        <fullName evidence="10 13">Carboxysome shell carbonic anhydrase</fullName>
        <ecNumber evidence="2 13">4.2.1.1</ecNumber>
    </recommendedName>
</protein>
<evidence type="ECO:0000256" key="7">
    <source>
        <dbReference type="ARBA" id="ARBA00023587"/>
    </source>
</evidence>
<dbReference type="Gene3D" id="1.20.120.1310">
    <property type="entry name" value="Carboxysome Shell Carbonic Anhydrase, N-terminal helical domain"/>
    <property type="match status" value="1"/>
</dbReference>
<dbReference type="Pfam" id="PF20687">
    <property type="entry name" value="CsoSCA_N"/>
    <property type="match status" value="1"/>
</dbReference>
<keyword evidence="6" id="KW-0120">Carbon dioxide fixation</keyword>
<evidence type="ECO:0000256" key="2">
    <source>
        <dbReference type="ARBA" id="ARBA00012925"/>
    </source>
</evidence>
<dbReference type="Gene3D" id="3.30.1330.140">
    <property type="entry name" value="Carboxysome Shell Carbonic Anhydrase, C-terminal domain"/>
    <property type="match status" value="1"/>
</dbReference>
<evidence type="ECO:0000313" key="18">
    <source>
        <dbReference type="EMBL" id="ABD96420.1"/>
    </source>
</evidence>
<dbReference type="InterPro" id="IPR048539">
    <property type="entry name" value="CsoSCA_cat"/>
</dbReference>
<comment type="catalytic activity">
    <reaction evidence="12">
        <text>hydrogencarbonate + H(+) = CO2 + H2O</text>
        <dbReference type="Rhea" id="RHEA:10748"/>
        <dbReference type="ChEBI" id="CHEBI:15377"/>
        <dbReference type="ChEBI" id="CHEBI:15378"/>
        <dbReference type="ChEBI" id="CHEBI:16526"/>
        <dbReference type="ChEBI" id="CHEBI:17544"/>
        <dbReference type="EC" id="4.2.1.1"/>
    </reaction>
</comment>
<evidence type="ECO:0000256" key="14">
    <source>
        <dbReference type="SAM" id="MobiDB-lite"/>
    </source>
</evidence>
<keyword evidence="8" id="KW-1282">Carboxysome</keyword>
<evidence type="ECO:0000256" key="6">
    <source>
        <dbReference type="ARBA" id="ARBA00023300"/>
    </source>
</evidence>
<sequence>MVRSMPSRGGRPQAPTAPTRRQLQNNGPAAGASVPPMESVSDSTKTRDAALQRRRALTTAGKAAKLVQGSIGGGRVRTAVDQQRRTPQQQAVAQQPGWVRREKSQTSVVPFNLSRSSLPLTHRQHPLTDSAGNARLQAYELEVKGRFDRIVPLLKRVSALQHQPDFIEQAQRLTRTELGFDLPQHILERAWVRPLDMRALFAWCVFESHRLFSDRFFQDDPLDGASGSASSREFEQFLLDCGIHLLDVTPCADGRLAHTVAYALRIPFSAVRRRSHAGAMFDVENTVNRWVKTEHRRYREGMPNPATEPTRYLKVVTYHFSSLDPEHQGCAAHGSNDELAASAGYQRLLDFREAVENSFCCGASVDLLLIGLDTDTDAIRVHPPSRDSEMVLDQWLCARDLHAATASMSADQAMVQIAEAVESAAPGPMDPGMVTFLTRLIANNCSQIDYVQDLHGAPYPDAGHAERFIGVGIGFKEVHLRNLTYFAHLDTVEEGAPDLDVGVKIFRGLNVSRDLPIPVVIRFDYSGRVPGARQRAIADCTRVNQAIASRYSELVDQGLLHTCLTVRDRNQTAPAEVVGSTLAPPLQEAH</sequence>
<dbReference type="InterPro" id="IPR043065">
    <property type="entry name" value="CsoSCA_N_sf"/>
</dbReference>
<evidence type="ECO:0000256" key="4">
    <source>
        <dbReference type="ARBA" id="ARBA00022833"/>
    </source>
</evidence>
<keyword evidence="11" id="KW-1283">Bacterial microcompartment</keyword>
<dbReference type="AlphaFoldDB" id="Q0QKA9"/>
<gene>
    <name evidence="18" type="primary">csoS3</name>
</gene>
<evidence type="ECO:0000256" key="12">
    <source>
        <dbReference type="ARBA" id="ARBA00048348"/>
    </source>
</evidence>
<dbReference type="EC" id="4.2.1.1" evidence="2 13"/>
<dbReference type="Pfam" id="PF08936">
    <property type="entry name" value="CsoSCA_C"/>
    <property type="match status" value="1"/>
</dbReference>
<feature type="domain" description="Carboxysome Shell Carbonic Anhydrase N-terminal" evidence="17">
    <location>
        <begin position="125"/>
        <end position="217"/>
    </location>
</feature>
<dbReference type="NCBIfam" id="TIGR02701">
    <property type="entry name" value="shell_carb_anhy"/>
    <property type="match status" value="1"/>
</dbReference>
<keyword evidence="4" id="KW-0862">Zinc</keyword>
<evidence type="ECO:0000256" key="8">
    <source>
        <dbReference type="ARBA" id="ARBA00023669"/>
    </source>
</evidence>
<evidence type="ECO:0000259" key="17">
    <source>
        <dbReference type="Pfam" id="PF20687"/>
    </source>
</evidence>
<keyword evidence="5" id="KW-0456">Lyase</keyword>
<keyword evidence="3" id="KW-0479">Metal-binding</keyword>
<dbReference type="InterPro" id="IPR014074">
    <property type="entry name" value="Carboxysome_shell_carb_anhy"/>
</dbReference>
<evidence type="ECO:0000256" key="5">
    <source>
        <dbReference type="ARBA" id="ARBA00023239"/>
    </source>
</evidence>
<proteinExistence type="inferred from homology"/>
<dbReference type="InterPro" id="IPR043066">
    <property type="entry name" value="CsoSCA_C_sf"/>
</dbReference>
<evidence type="ECO:0000259" key="15">
    <source>
        <dbReference type="Pfam" id="PF08936"/>
    </source>
</evidence>
<comment type="similarity">
    <text evidence="9">Belongs to the beta-class carbonic anhydrase family. CsoSCA subfamily.</text>
</comment>
<name>Q0QKA9_9SYNE</name>
<feature type="domain" description="Carboxysome Shell Carbonic Anhydrase catalytic" evidence="16">
    <location>
        <begin position="234"/>
        <end position="464"/>
    </location>
</feature>
<evidence type="ECO:0000256" key="1">
    <source>
        <dbReference type="ARBA" id="ARBA00001947"/>
    </source>
</evidence>
<evidence type="ECO:0000256" key="10">
    <source>
        <dbReference type="ARBA" id="ARBA00024121"/>
    </source>
</evidence>
<dbReference type="InterPro" id="IPR048619">
    <property type="entry name" value="CsoSCA_N"/>
</dbReference>
<dbReference type="EMBL" id="DQ325542">
    <property type="protein sequence ID" value="ABD96420.1"/>
    <property type="molecule type" value="Genomic_DNA"/>
</dbReference>
<organism evidence="18">
    <name type="scientific">uncultured marine type-A Synechococcus GOM 4P21</name>
    <dbReference type="NCBI Taxonomy" id="364153"/>
    <lineage>
        <taxon>Bacteria</taxon>
        <taxon>Bacillati</taxon>
        <taxon>Cyanobacteriota</taxon>
        <taxon>Cyanophyceae</taxon>
        <taxon>Synechococcales</taxon>
        <taxon>Synechococcaceae</taxon>
        <taxon>Synechococcus</taxon>
        <taxon>environmental samples</taxon>
    </lineage>
</organism>
<reference evidence="18" key="1">
    <citation type="journal article" date="2006" name="Mar. Ecol. Prog. Ser.">
        <title>Gene diversity and organization in rbcL-containing genome fragments from uncultivated Synechococcus in the Gulf of Mexico.</title>
        <authorList>
            <person name="John D.E."/>
            <person name="Wawrik B."/>
            <person name="Tabita F.R."/>
            <person name="Paul J.H."/>
        </authorList>
    </citation>
    <scope>NUCLEOTIDE SEQUENCE</scope>
</reference>
<evidence type="ECO:0000256" key="11">
    <source>
        <dbReference type="ARBA" id="ARBA00024446"/>
    </source>
</evidence>
<evidence type="ECO:0000256" key="13">
    <source>
        <dbReference type="NCBIfam" id="TIGR02701"/>
    </source>
</evidence>
<dbReference type="Pfam" id="PF20686">
    <property type="entry name" value="CsoSCA_cat"/>
    <property type="match status" value="1"/>
</dbReference>
<evidence type="ECO:0000259" key="16">
    <source>
        <dbReference type="Pfam" id="PF20686"/>
    </source>
</evidence>